<evidence type="ECO:0000313" key="7">
    <source>
        <dbReference type="EMBL" id="CAA9498496.1"/>
    </source>
</evidence>
<dbReference type="AlphaFoldDB" id="A0A6J4SGP4"/>
<evidence type="ECO:0000256" key="4">
    <source>
        <dbReference type="PROSITE-ProRule" id="PRU01161"/>
    </source>
</evidence>
<protein>
    <recommendedName>
        <fullName evidence="6">PNPLA domain-containing protein</fullName>
    </recommendedName>
</protein>
<dbReference type="PROSITE" id="PS51635">
    <property type="entry name" value="PNPLA"/>
    <property type="match status" value="1"/>
</dbReference>
<proteinExistence type="predicted"/>
<dbReference type="Pfam" id="PF01734">
    <property type="entry name" value="Patatin"/>
    <property type="match status" value="1"/>
</dbReference>
<reference evidence="7" key="1">
    <citation type="submission" date="2020-02" db="EMBL/GenBank/DDBJ databases">
        <authorList>
            <person name="Meier V. D."/>
        </authorList>
    </citation>
    <scope>NUCLEOTIDE SEQUENCE</scope>
    <source>
        <strain evidence="7">AVDCRST_MAG45</strain>
    </source>
</reference>
<dbReference type="PANTHER" id="PTHR14226:SF57">
    <property type="entry name" value="BLR7027 PROTEIN"/>
    <property type="match status" value="1"/>
</dbReference>
<accession>A0A6J4SGP4</accession>
<feature type="short sequence motif" description="GXSXG" evidence="4">
    <location>
        <begin position="41"/>
        <end position="45"/>
    </location>
</feature>
<dbReference type="GO" id="GO:0016787">
    <property type="term" value="F:hydrolase activity"/>
    <property type="evidence" value="ECO:0007669"/>
    <property type="project" value="UniProtKB-UniRule"/>
</dbReference>
<keyword evidence="2 4" id="KW-0442">Lipid degradation</keyword>
<dbReference type="InterPro" id="IPR050301">
    <property type="entry name" value="NTE"/>
</dbReference>
<feature type="short sequence motif" description="DGA/G" evidence="4">
    <location>
        <begin position="200"/>
        <end position="202"/>
    </location>
</feature>
<dbReference type="GO" id="GO:0016042">
    <property type="term" value="P:lipid catabolic process"/>
    <property type="evidence" value="ECO:0007669"/>
    <property type="project" value="UniProtKB-UniRule"/>
</dbReference>
<evidence type="ECO:0000256" key="1">
    <source>
        <dbReference type="ARBA" id="ARBA00022801"/>
    </source>
</evidence>
<organism evidence="7">
    <name type="scientific">uncultured Solirubrobacterales bacterium</name>
    <dbReference type="NCBI Taxonomy" id="768556"/>
    <lineage>
        <taxon>Bacteria</taxon>
        <taxon>Bacillati</taxon>
        <taxon>Actinomycetota</taxon>
        <taxon>Thermoleophilia</taxon>
        <taxon>Solirubrobacterales</taxon>
        <taxon>environmental samples</taxon>
    </lineage>
</organism>
<feature type="active site" description="Nucleophile" evidence="4">
    <location>
        <position position="43"/>
    </location>
</feature>
<feature type="region of interest" description="Disordered" evidence="5">
    <location>
        <begin position="309"/>
        <end position="345"/>
    </location>
</feature>
<keyword evidence="1 4" id="KW-0378">Hydrolase</keyword>
<comment type="caution">
    <text evidence="4">Lacks conserved residue(s) required for the propagation of feature annotation.</text>
</comment>
<dbReference type="EMBL" id="CADCVU010000097">
    <property type="protein sequence ID" value="CAA9498496.1"/>
    <property type="molecule type" value="Genomic_DNA"/>
</dbReference>
<keyword evidence="3 4" id="KW-0443">Lipid metabolism</keyword>
<evidence type="ECO:0000256" key="5">
    <source>
        <dbReference type="SAM" id="MobiDB-lite"/>
    </source>
</evidence>
<evidence type="ECO:0000256" key="2">
    <source>
        <dbReference type="ARBA" id="ARBA00022963"/>
    </source>
</evidence>
<evidence type="ECO:0000256" key="3">
    <source>
        <dbReference type="ARBA" id="ARBA00023098"/>
    </source>
</evidence>
<dbReference type="PANTHER" id="PTHR14226">
    <property type="entry name" value="NEUROPATHY TARGET ESTERASE/SWISS CHEESE D.MELANOGASTER"/>
    <property type="match status" value="1"/>
</dbReference>
<dbReference type="InterPro" id="IPR016035">
    <property type="entry name" value="Acyl_Trfase/lysoPLipase"/>
</dbReference>
<dbReference type="InterPro" id="IPR002641">
    <property type="entry name" value="PNPLA_dom"/>
</dbReference>
<sequence>MRVGLVLGAGGLVGGAWLAAGLQALAEETGWDPADADHLVGTSAGSIAASLLAARRPFSSAESGSSHGASAAWAPPEIIELSPFRLHGGLPRFGLGSWSLAFATTARPYRHTPAALYSAWLPAGIFSTDGLAETIRRAAPHGFDVHPNLWVVACDHATGRRVAFGREGAPPAALPEAVAASCAIPGTYRSVKIAGRHYVDGGMYSTSNLDVLRDQGLDLVICLNPTSTRELSSGRGPLELVANAVRRQSGRRLGSEAKKLRARGTGVVLIQPGPEDLAVMGANLMSPSVARRRRVVEVARRTVAEQLRGPTARELLAQLPRRSSASRAASPRSGGRPARRPTRSA</sequence>
<dbReference type="Gene3D" id="3.40.1090.10">
    <property type="entry name" value="Cytosolic phospholipase A2 catalytic domain"/>
    <property type="match status" value="2"/>
</dbReference>
<gene>
    <name evidence="7" type="ORF">AVDCRST_MAG45-1138</name>
</gene>
<dbReference type="SUPFAM" id="SSF52151">
    <property type="entry name" value="FabD/lysophospholipase-like"/>
    <property type="match status" value="1"/>
</dbReference>
<feature type="domain" description="PNPLA" evidence="6">
    <location>
        <begin position="6"/>
        <end position="213"/>
    </location>
</feature>
<feature type="active site" description="Proton acceptor" evidence="4">
    <location>
        <position position="200"/>
    </location>
</feature>
<name>A0A6J4SGP4_9ACTN</name>
<evidence type="ECO:0000259" key="6">
    <source>
        <dbReference type="PROSITE" id="PS51635"/>
    </source>
</evidence>
<feature type="compositionally biased region" description="Low complexity" evidence="5">
    <location>
        <begin position="320"/>
        <end position="336"/>
    </location>
</feature>